<evidence type="ECO:0000256" key="8">
    <source>
        <dbReference type="SAM" id="SignalP"/>
    </source>
</evidence>
<feature type="repeat" description="WD" evidence="6">
    <location>
        <begin position="27"/>
        <end position="68"/>
    </location>
</feature>
<feature type="repeat" description="WD" evidence="6">
    <location>
        <begin position="110"/>
        <end position="151"/>
    </location>
</feature>
<feature type="signal peptide" evidence="8">
    <location>
        <begin position="1"/>
        <end position="25"/>
    </location>
</feature>
<evidence type="ECO:0000256" key="1">
    <source>
        <dbReference type="ARBA" id="ARBA00022448"/>
    </source>
</evidence>
<feature type="repeat" description="WD" evidence="6">
    <location>
        <begin position="69"/>
        <end position="99"/>
    </location>
</feature>
<comment type="caution">
    <text evidence="10">The sequence shown here is derived from an EMBL/GenBank/DDBJ whole genome shotgun (WGS) entry which is preliminary data.</text>
</comment>
<name>A0ABQ6AN16_9BRAD</name>
<keyword evidence="8" id="KW-0732">Signal</keyword>
<dbReference type="PANTHER" id="PTHR19879">
    <property type="entry name" value="TRANSCRIPTION INITIATION FACTOR TFIID"/>
    <property type="match status" value="1"/>
</dbReference>
<keyword evidence="6" id="KW-0853">WD repeat</keyword>
<evidence type="ECO:0000256" key="3">
    <source>
        <dbReference type="ARBA" id="ARBA00022723"/>
    </source>
</evidence>
<keyword evidence="11" id="KW-1185">Reference proteome</keyword>
<proteinExistence type="predicted"/>
<evidence type="ECO:0000256" key="5">
    <source>
        <dbReference type="ARBA" id="ARBA00023004"/>
    </source>
</evidence>
<dbReference type="InterPro" id="IPR036909">
    <property type="entry name" value="Cyt_c-like_dom_sf"/>
</dbReference>
<keyword evidence="5 7" id="KW-0408">Iron</keyword>
<evidence type="ECO:0000259" key="9">
    <source>
        <dbReference type="PROSITE" id="PS51007"/>
    </source>
</evidence>
<dbReference type="InterPro" id="IPR009056">
    <property type="entry name" value="Cyt_c-like_dom"/>
</dbReference>
<evidence type="ECO:0000313" key="11">
    <source>
        <dbReference type="Proteomes" id="UP001156905"/>
    </source>
</evidence>
<dbReference type="CDD" id="cd00200">
    <property type="entry name" value="WD40"/>
    <property type="match status" value="1"/>
</dbReference>
<feature type="chain" id="PRO_5045166301" description="Cytochrome c domain-containing protein" evidence="8">
    <location>
        <begin position="26"/>
        <end position="430"/>
    </location>
</feature>
<dbReference type="SUPFAM" id="SSF46626">
    <property type="entry name" value="Cytochrome c"/>
    <property type="match status" value="1"/>
</dbReference>
<gene>
    <name evidence="10" type="ORF">GCM10007857_03420</name>
</gene>
<evidence type="ECO:0000256" key="4">
    <source>
        <dbReference type="ARBA" id="ARBA00022982"/>
    </source>
</evidence>
<dbReference type="Pfam" id="PF00400">
    <property type="entry name" value="WD40"/>
    <property type="match status" value="5"/>
</dbReference>
<keyword evidence="1" id="KW-0813">Transport</keyword>
<dbReference type="SUPFAM" id="SSF50978">
    <property type="entry name" value="WD40 repeat-like"/>
    <property type="match status" value="1"/>
</dbReference>
<evidence type="ECO:0000256" key="7">
    <source>
        <dbReference type="PROSITE-ProRule" id="PRU00433"/>
    </source>
</evidence>
<dbReference type="InterPro" id="IPR036322">
    <property type="entry name" value="WD40_repeat_dom_sf"/>
</dbReference>
<feature type="repeat" description="WD" evidence="6">
    <location>
        <begin position="273"/>
        <end position="314"/>
    </location>
</feature>
<dbReference type="Proteomes" id="UP001156905">
    <property type="component" value="Unassembled WGS sequence"/>
</dbReference>
<dbReference type="SMART" id="SM00320">
    <property type="entry name" value="WD40"/>
    <property type="match status" value="7"/>
</dbReference>
<evidence type="ECO:0000313" key="10">
    <source>
        <dbReference type="EMBL" id="GLR83632.1"/>
    </source>
</evidence>
<dbReference type="PROSITE" id="PS51007">
    <property type="entry name" value="CYTC"/>
    <property type="match status" value="1"/>
</dbReference>
<feature type="repeat" description="WD" evidence="6">
    <location>
        <begin position="151"/>
        <end position="192"/>
    </location>
</feature>
<dbReference type="PROSITE" id="PS50294">
    <property type="entry name" value="WD_REPEATS_REGION"/>
    <property type="match status" value="2"/>
</dbReference>
<keyword evidence="4" id="KW-0249">Electron transport</keyword>
<dbReference type="Pfam" id="PF00034">
    <property type="entry name" value="Cytochrom_C"/>
    <property type="match status" value="1"/>
</dbReference>
<keyword evidence="3 7" id="KW-0479">Metal-binding</keyword>
<dbReference type="InterPro" id="IPR001680">
    <property type="entry name" value="WD40_rpt"/>
</dbReference>
<accession>A0ABQ6AN16</accession>
<protein>
    <recommendedName>
        <fullName evidence="9">Cytochrome c domain-containing protein</fullName>
    </recommendedName>
</protein>
<dbReference type="Gene3D" id="1.10.760.10">
    <property type="entry name" value="Cytochrome c-like domain"/>
    <property type="match status" value="1"/>
</dbReference>
<reference evidence="11" key="1">
    <citation type="journal article" date="2019" name="Int. J. Syst. Evol. Microbiol.">
        <title>The Global Catalogue of Microorganisms (GCM) 10K type strain sequencing project: providing services to taxonomists for standard genome sequencing and annotation.</title>
        <authorList>
            <consortium name="The Broad Institute Genomics Platform"/>
            <consortium name="The Broad Institute Genome Sequencing Center for Infectious Disease"/>
            <person name="Wu L."/>
            <person name="Ma J."/>
        </authorList>
    </citation>
    <scope>NUCLEOTIDE SEQUENCE [LARGE SCALE GENOMIC DNA]</scope>
    <source>
        <strain evidence="11">NBRC 102520</strain>
    </source>
</reference>
<dbReference type="PROSITE" id="PS50082">
    <property type="entry name" value="WD_REPEATS_2"/>
    <property type="match status" value="5"/>
</dbReference>
<dbReference type="Gene3D" id="2.130.10.10">
    <property type="entry name" value="YVTN repeat-like/Quinoprotein amine dehydrogenase"/>
    <property type="match status" value="2"/>
</dbReference>
<keyword evidence="2 7" id="KW-0349">Heme</keyword>
<dbReference type="PANTHER" id="PTHR19879:SF9">
    <property type="entry name" value="TRANSCRIPTION INITIATION FACTOR TFIID SUBUNIT 5"/>
    <property type="match status" value="1"/>
</dbReference>
<evidence type="ECO:0000256" key="6">
    <source>
        <dbReference type="PROSITE-ProRule" id="PRU00221"/>
    </source>
</evidence>
<dbReference type="InterPro" id="IPR015943">
    <property type="entry name" value="WD40/YVTN_repeat-like_dom_sf"/>
</dbReference>
<organism evidence="10 11">
    <name type="scientific">Bradyrhizobium iriomotense</name>
    <dbReference type="NCBI Taxonomy" id="441950"/>
    <lineage>
        <taxon>Bacteria</taxon>
        <taxon>Pseudomonadati</taxon>
        <taxon>Pseudomonadota</taxon>
        <taxon>Alphaproteobacteria</taxon>
        <taxon>Hyphomicrobiales</taxon>
        <taxon>Nitrobacteraceae</taxon>
        <taxon>Bradyrhizobium</taxon>
    </lineage>
</organism>
<dbReference type="RefSeq" id="WP_284260350.1">
    <property type="nucleotide sequence ID" value="NZ_BSOW01000001.1"/>
</dbReference>
<sequence>MKLGLRLSVVLLAAVPLAGLRPVHAQLVGHGGPVRAIAVSVDGKTVLSGSFDTAAIRWSLVTESAEQVLRLHADAVNAVAFLDEARTATAGADGRIAIWTAGRQQPDRVFEGHTGPIVALAVSPDASTLASASWDRTVRLWSLSDGTSRVLEGHSQNVNGVAFTPDGQSLVSVGYDQTARAWRLADGTSEIHKLPAPLNAVAIAPDGEIVTGAADGRLRMMTADGKDSGNVAADATPIVALAISHDGALIAAAGIGGTVVIVDRKARSVLRTLVGPGIPVWSVAFLPDGATLLTGGADGKIGRWNALTGDAVGSNLLGTPADPLAAYAGDHGAEIFRACVACHTLADKEVQRAGPTLAGLYGRKIASLPGYRFSEALKAMDIVWTPETVSKLFEIGPNAYTPGTKMPEQHIGSAEDRRALTDFLARATSK</sequence>
<dbReference type="PRINTS" id="PR00604">
    <property type="entry name" value="CYTCHRMECIAB"/>
</dbReference>
<feature type="domain" description="Cytochrome c" evidence="9">
    <location>
        <begin position="327"/>
        <end position="428"/>
    </location>
</feature>
<dbReference type="InterPro" id="IPR002327">
    <property type="entry name" value="Cyt_c_1A/1B"/>
</dbReference>
<evidence type="ECO:0000256" key="2">
    <source>
        <dbReference type="ARBA" id="ARBA00022617"/>
    </source>
</evidence>
<dbReference type="EMBL" id="BSOW01000001">
    <property type="protein sequence ID" value="GLR83632.1"/>
    <property type="molecule type" value="Genomic_DNA"/>
</dbReference>